<dbReference type="RefSeq" id="WP_092363779.1">
    <property type="nucleotide sequence ID" value="NZ_FOIM01000011.1"/>
</dbReference>
<sequence>MKILYSKTLDGICIQRCFGLDGTVQIPDSLAGEPVTRLAAYLFSGSMARALRDRGGFEEPLFLWDSGESPDFPGASRPVSREEADTELCDGLPAVCGGALRELCLPNGLKAVGAYAFYGCEDLKKLECASATTDWGAGAFTGCTGLERLSVSLLPGRKSCLKEILSELRQALRVDLCDPEGELTARLVFPEFYEESVENTPARIIMREVHGCGHMYRYCFDGGDFDFREYDRLFPYVQAQEPEEFVSGLALCRLCFPAGLGPEAQEEYRAYIREHPAAAARAAMAERDATMTARLAEEARERGQLLAMIGEAERAGNAAALALFMDRLHRRFKNESTVRRRFEL</sequence>
<dbReference type="STRING" id="460384.SAMN05216313_11119"/>
<protein>
    <submittedName>
        <fullName evidence="1">Leucine rich repeat-containing protein</fullName>
    </submittedName>
</protein>
<dbReference type="AlphaFoldDB" id="A0A1I0G8R5"/>
<dbReference type="Gene3D" id="3.80.10.10">
    <property type="entry name" value="Ribonuclease Inhibitor"/>
    <property type="match status" value="1"/>
</dbReference>
<dbReference type="Proteomes" id="UP000198508">
    <property type="component" value="Unassembled WGS sequence"/>
</dbReference>
<keyword evidence="2" id="KW-1185">Reference proteome</keyword>
<dbReference type="InterPro" id="IPR032675">
    <property type="entry name" value="LRR_dom_sf"/>
</dbReference>
<reference evidence="2" key="1">
    <citation type="submission" date="2016-10" db="EMBL/GenBank/DDBJ databases">
        <authorList>
            <person name="Varghese N."/>
            <person name="Submissions S."/>
        </authorList>
    </citation>
    <scope>NUCLEOTIDE SEQUENCE [LARGE SCALE GENOMIC DNA]</scope>
    <source>
        <strain evidence="2">NLAE-zl-G277</strain>
    </source>
</reference>
<name>A0A1I0G8R5_9FIRM</name>
<gene>
    <name evidence="1" type="ORF">SAMN05216313_11119</name>
</gene>
<proteinExistence type="predicted"/>
<dbReference type="EMBL" id="FOIM01000011">
    <property type="protein sequence ID" value="SET67333.1"/>
    <property type="molecule type" value="Genomic_DNA"/>
</dbReference>
<evidence type="ECO:0000313" key="2">
    <source>
        <dbReference type="Proteomes" id="UP000198508"/>
    </source>
</evidence>
<accession>A0A1I0G8R5</accession>
<dbReference type="InterPro" id="IPR026906">
    <property type="entry name" value="LRR_5"/>
</dbReference>
<evidence type="ECO:0000313" key="1">
    <source>
        <dbReference type="EMBL" id="SET67333.1"/>
    </source>
</evidence>
<organism evidence="1 2">
    <name type="scientific">Enterocloster lavalensis</name>
    <dbReference type="NCBI Taxonomy" id="460384"/>
    <lineage>
        <taxon>Bacteria</taxon>
        <taxon>Bacillati</taxon>
        <taxon>Bacillota</taxon>
        <taxon>Clostridia</taxon>
        <taxon>Lachnospirales</taxon>
        <taxon>Lachnospiraceae</taxon>
        <taxon>Enterocloster</taxon>
    </lineage>
</organism>
<dbReference type="Pfam" id="PF13306">
    <property type="entry name" value="LRR_5"/>
    <property type="match status" value="1"/>
</dbReference>